<dbReference type="CDD" id="cd05243">
    <property type="entry name" value="SDR_a5"/>
    <property type="match status" value="1"/>
</dbReference>
<evidence type="ECO:0000313" key="3">
    <source>
        <dbReference type="Proteomes" id="UP000815325"/>
    </source>
</evidence>
<gene>
    <name evidence="2" type="ORF">DUNSADRAFT_4255</name>
</gene>
<reference evidence="2" key="1">
    <citation type="submission" date="2017-08" db="EMBL/GenBank/DDBJ databases">
        <authorList>
            <person name="Polle J.E."/>
            <person name="Barry K."/>
            <person name="Cushman J."/>
            <person name="Schmutz J."/>
            <person name="Tran D."/>
            <person name="Hathwaick L.T."/>
            <person name="Yim W.C."/>
            <person name="Jenkins J."/>
            <person name="Mckie-Krisberg Z.M."/>
            <person name="Prochnik S."/>
            <person name="Lindquist E."/>
            <person name="Dockter R.B."/>
            <person name="Adam C."/>
            <person name="Molina H."/>
            <person name="Bunkerborg J."/>
            <person name="Jin E."/>
            <person name="Buchheim M."/>
            <person name="Magnuson J."/>
        </authorList>
    </citation>
    <scope>NUCLEOTIDE SEQUENCE</scope>
    <source>
        <strain evidence="2">CCAP 19/18</strain>
    </source>
</reference>
<dbReference type="SUPFAM" id="SSF51735">
    <property type="entry name" value="NAD(P)-binding Rossmann-fold domains"/>
    <property type="match status" value="1"/>
</dbReference>
<sequence>MLQSHGKLALRANRHPFVRAPRNSRVNVKAASATETVNSPLAGKKVFLAGATGGVGRQVLELCVDNKVPVRALARDPESVKRLPFYKPELVEVVKGDVGSYPSLTKAVGDANVLICASGTSDPGDPLGPFNVDFQGTLNLLALAKQRAFQKFVLVSSIGADELVNFLNLFWGVLFWKRQAEREIERSGVDYTIIRPGGLKSQLREGETPGRIVMKPQNTYGVPPFVPPGKQIAGSILRRQVAELCLAALYEPGASNKIVEVITQDDAPALPIGQLFNEVEN</sequence>
<accession>A0ABQ7GSE9</accession>
<dbReference type="Proteomes" id="UP000815325">
    <property type="component" value="Unassembled WGS sequence"/>
</dbReference>
<dbReference type="PANTHER" id="PTHR15020">
    <property type="entry name" value="FLAVIN REDUCTASE-RELATED"/>
    <property type="match status" value="1"/>
</dbReference>
<evidence type="ECO:0000259" key="1">
    <source>
        <dbReference type="Pfam" id="PF13460"/>
    </source>
</evidence>
<dbReference type="InterPro" id="IPR036291">
    <property type="entry name" value="NAD(P)-bd_dom_sf"/>
</dbReference>
<dbReference type="Gene3D" id="3.40.50.720">
    <property type="entry name" value="NAD(P)-binding Rossmann-like Domain"/>
    <property type="match status" value="1"/>
</dbReference>
<comment type="caution">
    <text evidence="2">The sequence shown here is derived from an EMBL/GenBank/DDBJ whole genome shotgun (WGS) entry which is preliminary data.</text>
</comment>
<evidence type="ECO:0000313" key="2">
    <source>
        <dbReference type="EMBL" id="KAF5837508.1"/>
    </source>
</evidence>
<protein>
    <submittedName>
        <fullName evidence="2">Dehydrogenase</fullName>
    </submittedName>
</protein>
<dbReference type="Pfam" id="PF13460">
    <property type="entry name" value="NAD_binding_10"/>
    <property type="match status" value="1"/>
</dbReference>
<feature type="domain" description="NAD(P)-binding" evidence="1">
    <location>
        <begin position="50"/>
        <end position="252"/>
    </location>
</feature>
<keyword evidence="3" id="KW-1185">Reference proteome</keyword>
<dbReference type="InterPro" id="IPR016040">
    <property type="entry name" value="NAD(P)-bd_dom"/>
</dbReference>
<proteinExistence type="predicted"/>
<dbReference type="PANTHER" id="PTHR15020:SF42">
    <property type="entry name" value="NAD(P)-BINDING DOMAIN-CONTAINING PROTEIN"/>
    <property type="match status" value="1"/>
</dbReference>
<organism evidence="2 3">
    <name type="scientific">Dunaliella salina</name>
    <name type="common">Green alga</name>
    <name type="synonym">Protococcus salinus</name>
    <dbReference type="NCBI Taxonomy" id="3046"/>
    <lineage>
        <taxon>Eukaryota</taxon>
        <taxon>Viridiplantae</taxon>
        <taxon>Chlorophyta</taxon>
        <taxon>core chlorophytes</taxon>
        <taxon>Chlorophyceae</taxon>
        <taxon>CS clade</taxon>
        <taxon>Chlamydomonadales</taxon>
        <taxon>Dunaliellaceae</taxon>
        <taxon>Dunaliella</taxon>
    </lineage>
</organism>
<name>A0ABQ7GSE9_DUNSA</name>
<dbReference type="EMBL" id="MU069613">
    <property type="protein sequence ID" value="KAF5837508.1"/>
    <property type="molecule type" value="Genomic_DNA"/>
</dbReference>